<sequence length="185" mass="20672">MPIEAAEWQDACRLGPRPGFTPQISVLVGMMHYARLTTREAVEGLSVQELDALPPGFSNSIGMLLAHMAATDRLYQAASFEGRSCFEADDYAPYVGAMTFGWKGEPVRGRTLDDLLAELDATRAETLRQLAEHDDDWLTTLLTAPGFDDMNQHWAWFHVMEDELSHRGQIRILRKALALQTPPVS</sequence>
<dbReference type="RefSeq" id="WP_350242877.1">
    <property type="nucleotide sequence ID" value="NZ_CP158299.1"/>
</dbReference>
<proteinExistence type="predicted"/>
<evidence type="ECO:0000313" key="1">
    <source>
        <dbReference type="EMBL" id="XBV84840.1"/>
    </source>
</evidence>
<gene>
    <name evidence="1" type="ORF">ABOD76_15530</name>
</gene>
<dbReference type="AlphaFoldDB" id="A0AAU7U957"/>
<name>A0AAU7U957_9DEIO</name>
<dbReference type="InterPro" id="IPR007061">
    <property type="entry name" value="MST-like"/>
</dbReference>
<accession>A0AAU7U957</accession>
<dbReference type="Gene3D" id="1.20.120.450">
    <property type="entry name" value="dinb family like domain"/>
    <property type="match status" value="1"/>
</dbReference>
<dbReference type="Pfam" id="PF04978">
    <property type="entry name" value="MST"/>
    <property type="match status" value="1"/>
</dbReference>
<organism evidence="1">
    <name type="scientific">Deinococcus sonorensis KR-87</name>
    <dbReference type="NCBI Taxonomy" id="694439"/>
    <lineage>
        <taxon>Bacteria</taxon>
        <taxon>Thermotogati</taxon>
        <taxon>Deinococcota</taxon>
        <taxon>Deinococci</taxon>
        <taxon>Deinococcales</taxon>
        <taxon>Deinococcaceae</taxon>
        <taxon>Deinococcus</taxon>
    </lineage>
</organism>
<dbReference type="SUPFAM" id="SSF109854">
    <property type="entry name" value="DinB/YfiT-like putative metalloenzymes"/>
    <property type="match status" value="1"/>
</dbReference>
<protein>
    <submittedName>
        <fullName evidence="1">DinB family protein</fullName>
    </submittedName>
</protein>
<reference evidence="1" key="1">
    <citation type="submission" date="2024-06" db="EMBL/GenBank/DDBJ databases">
        <title>Draft Genome Sequence of Deinococcus sonorensis Type Strain KR-87, a Biofilm Producing Representative of the Genus Deinococcus.</title>
        <authorList>
            <person name="Boren L.S."/>
            <person name="Grosso R.A."/>
            <person name="Hugenberg-Cox A.N."/>
            <person name="Hill J.T.E."/>
            <person name="Albert C.M."/>
            <person name="Tuohy J.M."/>
        </authorList>
    </citation>
    <scope>NUCLEOTIDE SEQUENCE</scope>
    <source>
        <strain evidence="1">KR-87</strain>
    </source>
</reference>
<dbReference type="EMBL" id="CP158299">
    <property type="protein sequence ID" value="XBV84840.1"/>
    <property type="molecule type" value="Genomic_DNA"/>
</dbReference>
<dbReference type="InterPro" id="IPR034660">
    <property type="entry name" value="DinB/YfiT-like"/>
</dbReference>
<dbReference type="KEGG" id="dsc:ABOD76_15530"/>